<dbReference type="Proteomes" id="UP001589709">
    <property type="component" value="Unassembled WGS sequence"/>
</dbReference>
<dbReference type="RefSeq" id="WP_381350955.1">
    <property type="nucleotide sequence ID" value="NZ_JBHMCY010000127.1"/>
</dbReference>
<dbReference type="PROSITE" id="PS51077">
    <property type="entry name" value="HTH_ICLR"/>
    <property type="match status" value="1"/>
</dbReference>
<dbReference type="PROSITE" id="PS51078">
    <property type="entry name" value="ICLR_ED"/>
    <property type="match status" value="1"/>
</dbReference>
<dbReference type="SMART" id="SM00346">
    <property type="entry name" value="HTH_ICLR"/>
    <property type="match status" value="1"/>
</dbReference>
<keyword evidence="7" id="KW-1185">Reference proteome</keyword>
<proteinExistence type="predicted"/>
<evidence type="ECO:0000256" key="3">
    <source>
        <dbReference type="ARBA" id="ARBA00023163"/>
    </source>
</evidence>
<gene>
    <name evidence="6" type="ORF">ACFF45_34535</name>
</gene>
<evidence type="ECO:0000313" key="7">
    <source>
        <dbReference type="Proteomes" id="UP001589709"/>
    </source>
</evidence>
<sequence length="250" mass="26847">MAGRTSTPGATVTGRVFTVLETFAAERPIQSLTEVSHRSGLPLSTTRRLIGELVAQGALERLPNGTYRVGIRLWQLGSIALQQRGLREAAFPSMNDLYEATRENVELMVLDGTAALCVEKVYGRTSVPSDTKVGSFVPLHASSVGKVLLAFSAREVLERTIDRGLERRTPLTLVEPERLAAALTDVRRSRVAFARQEMALGVVAVASPIINRTTGEVVAALGLIARAGTSLERLAPAVHTAALGISRLLR</sequence>
<comment type="caution">
    <text evidence="6">The sequence shown here is derived from an EMBL/GenBank/DDBJ whole genome shotgun (WGS) entry which is preliminary data.</text>
</comment>
<accession>A0ABV5NCZ9</accession>
<evidence type="ECO:0000259" key="5">
    <source>
        <dbReference type="PROSITE" id="PS51078"/>
    </source>
</evidence>
<dbReference type="SUPFAM" id="SSF46785">
    <property type="entry name" value="Winged helix' DNA-binding domain"/>
    <property type="match status" value="1"/>
</dbReference>
<dbReference type="InterPro" id="IPR005471">
    <property type="entry name" value="Tscrpt_reg_IclR_N"/>
</dbReference>
<dbReference type="InterPro" id="IPR050707">
    <property type="entry name" value="HTH_MetabolicPath_Reg"/>
</dbReference>
<evidence type="ECO:0000259" key="4">
    <source>
        <dbReference type="PROSITE" id="PS51077"/>
    </source>
</evidence>
<dbReference type="EMBL" id="JBHMCY010000127">
    <property type="protein sequence ID" value="MFB9467664.1"/>
    <property type="molecule type" value="Genomic_DNA"/>
</dbReference>
<dbReference type="InterPro" id="IPR036390">
    <property type="entry name" value="WH_DNA-bd_sf"/>
</dbReference>
<dbReference type="PANTHER" id="PTHR30136:SF24">
    <property type="entry name" value="HTH-TYPE TRANSCRIPTIONAL REPRESSOR ALLR"/>
    <property type="match status" value="1"/>
</dbReference>
<dbReference type="InterPro" id="IPR014757">
    <property type="entry name" value="Tscrpt_reg_IclR_C"/>
</dbReference>
<protein>
    <submittedName>
        <fullName evidence="6">IclR family transcriptional regulator</fullName>
    </submittedName>
</protein>
<keyword evidence="2" id="KW-0238">DNA-binding</keyword>
<feature type="domain" description="HTH iclR-type" evidence="4">
    <location>
        <begin position="10"/>
        <end position="71"/>
    </location>
</feature>
<keyword evidence="3" id="KW-0804">Transcription</keyword>
<keyword evidence="1" id="KW-0805">Transcription regulation</keyword>
<dbReference type="Gene3D" id="3.30.450.40">
    <property type="match status" value="1"/>
</dbReference>
<evidence type="ECO:0000256" key="2">
    <source>
        <dbReference type="ARBA" id="ARBA00023125"/>
    </source>
</evidence>
<name>A0ABV5NCZ9_9ACTN</name>
<dbReference type="PANTHER" id="PTHR30136">
    <property type="entry name" value="HELIX-TURN-HELIX TRANSCRIPTIONAL REGULATOR, ICLR FAMILY"/>
    <property type="match status" value="1"/>
</dbReference>
<dbReference type="Pfam" id="PF09339">
    <property type="entry name" value="HTH_IclR"/>
    <property type="match status" value="1"/>
</dbReference>
<dbReference type="SUPFAM" id="SSF55781">
    <property type="entry name" value="GAF domain-like"/>
    <property type="match status" value="1"/>
</dbReference>
<reference evidence="6 7" key="1">
    <citation type="submission" date="2024-09" db="EMBL/GenBank/DDBJ databases">
        <authorList>
            <person name="Sun Q."/>
            <person name="Mori K."/>
        </authorList>
    </citation>
    <scope>NUCLEOTIDE SEQUENCE [LARGE SCALE GENOMIC DNA]</scope>
    <source>
        <strain evidence="6 7">JCM 6917</strain>
    </source>
</reference>
<dbReference type="InterPro" id="IPR029016">
    <property type="entry name" value="GAF-like_dom_sf"/>
</dbReference>
<dbReference type="Pfam" id="PF01614">
    <property type="entry name" value="IclR_C"/>
    <property type="match status" value="1"/>
</dbReference>
<feature type="domain" description="IclR-ED" evidence="5">
    <location>
        <begin position="72"/>
        <end position="250"/>
    </location>
</feature>
<dbReference type="InterPro" id="IPR036388">
    <property type="entry name" value="WH-like_DNA-bd_sf"/>
</dbReference>
<evidence type="ECO:0000256" key="1">
    <source>
        <dbReference type="ARBA" id="ARBA00023015"/>
    </source>
</evidence>
<dbReference type="Gene3D" id="1.10.10.10">
    <property type="entry name" value="Winged helix-like DNA-binding domain superfamily/Winged helix DNA-binding domain"/>
    <property type="match status" value="1"/>
</dbReference>
<organism evidence="6 7">
    <name type="scientific">Streptomyces cinereospinus</name>
    <dbReference type="NCBI Taxonomy" id="285561"/>
    <lineage>
        <taxon>Bacteria</taxon>
        <taxon>Bacillati</taxon>
        <taxon>Actinomycetota</taxon>
        <taxon>Actinomycetes</taxon>
        <taxon>Kitasatosporales</taxon>
        <taxon>Streptomycetaceae</taxon>
        <taxon>Streptomyces</taxon>
    </lineage>
</organism>
<evidence type="ECO:0000313" key="6">
    <source>
        <dbReference type="EMBL" id="MFB9467664.1"/>
    </source>
</evidence>